<dbReference type="SUPFAM" id="SSF51230">
    <property type="entry name" value="Single hybrid motif"/>
    <property type="match status" value="1"/>
</dbReference>
<dbReference type="Pfam" id="PF01597">
    <property type="entry name" value="GCV_H"/>
    <property type="match status" value="1"/>
</dbReference>
<sequence length="292" mass="34013">MEVMKNTNYEKEETKNHSTSRLIPEGELKCVWMTAGLVAYKLCDQEYNCDFCSFNESFLGERNFQTIGDAIKNHEDRIKTVKLRSPVNNLDEFGIEKTLAERFLKGLFDFKIEKDFLYYEGHTWVKQNNGHVKIGIDDFLCKFITKIKHIILPPESTLILQEHPCCWIAGEFGTVPVVSPLSGYIISLNQEVFENPELPIADPYGRGWLLRLKPLDFEKEAESLFSSEDAIIRFKKHSFILEQLVIRELLKQIRIHGRSILEREKTTEGLMEVIGHKRFFDIFLTTFTKLHC</sequence>
<dbReference type="EMBL" id="MGDI01000033">
    <property type="protein sequence ID" value="OGL52176.1"/>
    <property type="molecule type" value="Genomic_DNA"/>
</dbReference>
<evidence type="ECO:0000313" key="3">
    <source>
        <dbReference type="Proteomes" id="UP000178082"/>
    </source>
</evidence>
<dbReference type="InterPro" id="IPR011053">
    <property type="entry name" value="Single_hybrid_motif"/>
</dbReference>
<dbReference type="Gene3D" id="2.40.50.100">
    <property type="match status" value="1"/>
</dbReference>
<dbReference type="PANTHER" id="PTHR11715">
    <property type="entry name" value="GLYCINE CLEAVAGE SYSTEM H PROTEIN"/>
    <property type="match status" value="1"/>
</dbReference>
<accession>A0A1F7SEG8</accession>
<dbReference type="AlphaFoldDB" id="A0A1F7SEG8"/>
<evidence type="ECO:0008006" key="4">
    <source>
        <dbReference type="Google" id="ProtNLM"/>
    </source>
</evidence>
<dbReference type="GO" id="GO:0005960">
    <property type="term" value="C:glycine cleavage complex"/>
    <property type="evidence" value="ECO:0007669"/>
    <property type="project" value="InterPro"/>
</dbReference>
<dbReference type="GO" id="GO:0019464">
    <property type="term" value="P:glycine decarboxylation via glycine cleavage system"/>
    <property type="evidence" value="ECO:0007669"/>
    <property type="project" value="InterPro"/>
</dbReference>
<organism evidence="2 3">
    <name type="scientific">Candidatus Schekmanbacteria bacterium RIFCSPLOWO2_12_FULL_38_15</name>
    <dbReference type="NCBI Taxonomy" id="1817883"/>
    <lineage>
        <taxon>Bacteria</taxon>
        <taxon>Candidatus Schekmaniibacteriota</taxon>
    </lineage>
</organism>
<gene>
    <name evidence="2" type="ORF">A3G31_07095</name>
</gene>
<dbReference type="Proteomes" id="UP000178082">
    <property type="component" value="Unassembled WGS sequence"/>
</dbReference>
<dbReference type="STRING" id="1817883.A3G31_07095"/>
<evidence type="ECO:0000313" key="2">
    <source>
        <dbReference type="EMBL" id="OGL52176.1"/>
    </source>
</evidence>
<dbReference type="PANTHER" id="PTHR11715:SF3">
    <property type="entry name" value="GLYCINE CLEAVAGE SYSTEM H PROTEIN-RELATED"/>
    <property type="match status" value="1"/>
</dbReference>
<comment type="caution">
    <text evidence="2">The sequence shown here is derived from an EMBL/GenBank/DDBJ whole genome shotgun (WGS) entry which is preliminary data.</text>
</comment>
<evidence type="ECO:0000256" key="1">
    <source>
        <dbReference type="ARBA" id="ARBA00022823"/>
    </source>
</evidence>
<reference evidence="2 3" key="1">
    <citation type="journal article" date="2016" name="Nat. Commun.">
        <title>Thousands of microbial genomes shed light on interconnected biogeochemical processes in an aquifer system.</title>
        <authorList>
            <person name="Anantharaman K."/>
            <person name="Brown C.T."/>
            <person name="Hug L.A."/>
            <person name="Sharon I."/>
            <person name="Castelle C.J."/>
            <person name="Probst A.J."/>
            <person name="Thomas B.C."/>
            <person name="Singh A."/>
            <person name="Wilkins M.J."/>
            <person name="Karaoz U."/>
            <person name="Brodie E.L."/>
            <person name="Williams K.H."/>
            <person name="Hubbard S.S."/>
            <person name="Banfield J.F."/>
        </authorList>
    </citation>
    <scope>NUCLEOTIDE SEQUENCE [LARGE SCALE GENOMIC DNA]</scope>
</reference>
<proteinExistence type="predicted"/>
<name>A0A1F7SEG8_9BACT</name>
<dbReference type="CDD" id="cd06848">
    <property type="entry name" value="GCS_H"/>
    <property type="match status" value="1"/>
</dbReference>
<protein>
    <recommendedName>
        <fullName evidence="4">Glycine cleavage system protein H</fullName>
    </recommendedName>
</protein>
<keyword evidence="1" id="KW-0450">Lipoyl</keyword>
<dbReference type="GO" id="GO:0009249">
    <property type="term" value="P:protein lipoylation"/>
    <property type="evidence" value="ECO:0007669"/>
    <property type="project" value="TreeGrafter"/>
</dbReference>
<dbReference type="InterPro" id="IPR002930">
    <property type="entry name" value="GCV_H"/>
</dbReference>
<dbReference type="GO" id="GO:0005829">
    <property type="term" value="C:cytosol"/>
    <property type="evidence" value="ECO:0007669"/>
    <property type="project" value="TreeGrafter"/>
</dbReference>
<dbReference type="InterPro" id="IPR033753">
    <property type="entry name" value="GCV_H/Fam206"/>
</dbReference>